<feature type="region of interest" description="Disordered" evidence="1">
    <location>
        <begin position="209"/>
        <end position="229"/>
    </location>
</feature>
<proteinExistence type="predicted"/>
<dbReference type="Proteomes" id="UP001479436">
    <property type="component" value="Unassembled WGS sequence"/>
</dbReference>
<sequence>MFRSLTLKRKITTYQRRVDDKSDFGKLPKEALTCIFQLSDNATLSSALKVCKKWKRIGHQVAQERLVSEHLTIILEQEGRLRFTLDYFFAGFNPTTQVCTFHTLPKKFKYYHGTSRKPNLASISKDGSGSTSIITDKPISLDVKEAGLKSVVNQQSWKLNYFVEKETAFFRRSERWITPLSFDCQLESLVSKAPVVSWVRRVSLLRRNTTKSGKKPVKDQTPSSGIGLSRAKTFPQFKFSNNVAISS</sequence>
<dbReference type="InterPro" id="IPR036047">
    <property type="entry name" value="F-box-like_dom_sf"/>
</dbReference>
<keyword evidence="4" id="KW-1185">Reference proteome</keyword>
<dbReference type="EMBL" id="JASJQH010000066">
    <property type="protein sequence ID" value="KAK9767610.1"/>
    <property type="molecule type" value="Genomic_DNA"/>
</dbReference>
<comment type="caution">
    <text evidence="3">The sequence shown here is derived from an EMBL/GenBank/DDBJ whole genome shotgun (WGS) entry which is preliminary data.</text>
</comment>
<dbReference type="InterPro" id="IPR001810">
    <property type="entry name" value="F-box_dom"/>
</dbReference>
<evidence type="ECO:0000259" key="2">
    <source>
        <dbReference type="Pfam" id="PF12937"/>
    </source>
</evidence>
<reference evidence="3 4" key="1">
    <citation type="submission" date="2023-04" db="EMBL/GenBank/DDBJ databases">
        <title>Genome of Basidiobolus ranarum AG-B5.</title>
        <authorList>
            <person name="Stajich J.E."/>
            <person name="Carter-House D."/>
            <person name="Gryganskyi A."/>
        </authorList>
    </citation>
    <scope>NUCLEOTIDE SEQUENCE [LARGE SCALE GENOMIC DNA]</scope>
    <source>
        <strain evidence="3 4">AG-B5</strain>
    </source>
</reference>
<gene>
    <name evidence="3" type="ORF">K7432_002455</name>
</gene>
<protein>
    <recommendedName>
        <fullName evidence="2">F-box domain-containing protein</fullName>
    </recommendedName>
</protein>
<dbReference type="Pfam" id="PF12937">
    <property type="entry name" value="F-box-like"/>
    <property type="match status" value="1"/>
</dbReference>
<evidence type="ECO:0000313" key="4">
    <source>
        <dbReference type="Proteomes" id="UP001479436"/>
    </source>
</evidence>
<accession>A0ABR2X1G9</accession>
<evidence type="ECO:0000256" key="1">
    <source>
        <dbReference type="SAM" id="MobiDB-lite"/>
    </source>
</evidence>
<evidence type="ECO:0000313" key="3">
    <source>
        <dbReference type="EMBL" id="KAK9767610.1"/>
    </source>
</evidence>
<dbReference type="Gene3D" id="1.20.1280.50">
    <property type="match status" value="1"/>
</dbReference>
<dbReference type="SUPFAM" id="SSF81383">
    <property type="entry name" value="F-box domain"/>
    <property type="match status" value="1"/>
</dbReference>
<name>A0ABR2X1G9_9FUNG</name>
<organism evidence="3 4">
    <name type="scientific">Basidiobolus ranarum</name>
    <dbReference type="NCBI Taxonomy" id="34480"/>
    <lineage>
        <taxon>Eukaryota</taxon>
        <taxon>Fungi</taxon>
        <taxon>Fungi incertae sedis</taxon>
        <taxon>Zoopagomycota</taxon>
        <taxon>Entomophthoromycotina</taxon>
        <taxon>Basidiobolomycetes</taxon>
        <taxon>Basidiobolales</taxon>
        <taxon>Basidiobolaceae</taxon>
        <taxon>Basidiobolus</taxon>
    </lineage>
</organism>
<feature type="domain" description="F-box" evidence="2">
    <location>
        <begin position="25"/>
        <end position="57"/>
    </location>
</feature>